<organism evidence="7 8">
    <name type="scientific">Exiguobacterium indicum</name>
    <dbReference type="NCBI Taxonomy" id="296995"/>
    <lineage>
        <taxon>Bacteria</taxon>
        <taxon>Bacillati</taxon>
        <taxon>Bacillota</taxon>
        <taxon>Bacilli</taxon>
        <taxon>Bacillales</taxon>
        <taxon>Bacillales Family XII. Incertae Sedis</taxon>
        <taxon>Exiguobacterium</taxon>
    </lineage>
</organism>
<dbReference type="Proteomes" id="UP000053797">
    <property type="component" value="Unassembled WGS sequence"/>
</dbReference>
<dbReference type="GO" id="GO:0019646">
    <property type="term" value="P:aerobic electron transport chain"/>
    <property type="evidence" value="ECO:0007669"/>
    <property type="project" value="TreeGrafter"/>
</dbReference>
<evidence type="ECO:0000313" key="7">
    <source>
        <dbReference type="EMBL" id="KSU47994.1"/>
    </source>
</evidence>
<keyword evidence="5" id="KW-0560">Oxidoreductase</keyword>
<dbReference type="AlphaFoldDB" id="A0A0V8GCU7"/>
<dbReference type="InterPro" id="IPR036188">
    <property type="entry name" value="FAD/NAD-bd_sf"/>
</dbReference>
<dbReference type="GO" id="GO:0003955">
    <property type="term" value="F:NAD(P)H dehydrogenase (quinone) activity"/>
    <property type="evidence" value="ECO:0007669"/>
    <property type="project" value="TreeGrafter"/>
</dbReference>
<evidence type="ECO:0000256" key="4">
    <source>
        <dbReference type="ARBA" id="ARBA00022827"/>
    </source>
</evidence>
<gene>
    <name evidence="7" type="ORF">AS033_15185</name>
</gene>
<dbReference type="EMBL" id="LNQL01000006">
    <property type="protein sequence ID" value="KSU47994.1"/>
    <property type="molecule type" value="Genomic_DNA"/>
</dbReference>
<comment type="similarity">
    <text evidence="2">Belongs to the NADH dehydrogenase family.</text>
</comment>
<dbReference type="Pfam" id="PF07992">
    <property type="entry name" value="Pyr_redox_2"/>
    <property type="match status" value="1"/>
</dbReference>
<keyword evidence="4" id="KW-0274">FAD</keyword>
<evidence type="ECO:0000259" key="6">
    <source>
        <dbReference type="Pfam" id="PF07992"/>
    </source>
</evidence>
<evidence type="ECO:0000256" key="2">
    <source>
        <dbReference type="ARBA" id="ARBA00005272"/>
    </source>
</evidence>
<dbReference type="OrthoDB" id="9772934at2"/>
<keyword evidence="3" id="KW-0285">Flavoprotein</keyword>
<feature type="domain" description="FAD/NAD(P)-binding" evidence="6">
    <location>
        <begin position="3"/>
        <end position="276"/>
    </location>
</feature>
<evidence type="ECO:0000256" key="5">
    <source>
        <dbReference type="ARBA" id="ARBA00023002"/>
    </source>
</evidence>
<proteinExistence type="inferred from homology"/>
<comment type="caution">
    <text evidence="7">The sequence shown here is derived from an EMBL/GenBank/DDBJ whole genome shotgun (WGS) entry which is preliminary data.</text>
</comment>
<protein>
    <submittedName>
        <fullName evidence="7">Pyridine nucleotide-disulfide oxidoreductase</fullName>
    </submittedName>
</protein>
<evidence type="ECO:0000313" key="8">
    <source>
        <dbReference type="Proteomes" id="UP000053797"/>
    </source>
</evidence>
<reference evidence="7 8" key="1">
    <citation type="journal article" date="2015" name="Int. J. Syst. Evol. Microbiol.">
        <title>Exiguobacterium enclense sp. nov., isolated from sediment.</title>
        <authorList>
            <person name="Dastager S.G."/>
            <person name="Mawlankar R."/>
            <person name="Sonalkar V.V."/>
            <person name="Thorat M.N."/>
            <person name="Mual P."/>
            <person name="Verma A."/>
            <person name="Krishnamurthi S."/>
            <person name="Tang S.K."/>
            <person name="Li W.J."/>
        </authorList>
    </citation>
    <scope>NUCLEOTIDE SEQUENCE [LARGE SCALE GENOMIC DNA]</scope>
    <source>
        <strain evidence="7 8">NIO-1109</strain>
    </source>
</reference>
<name>A0A0V8GCU7_9BACL</name>
<sequence length="343" mass="38459">MKRILLIGAGHAHLHCITHGPTEDVEWLILSASTYQYYSGMYSGLADGTYDIDEIRIDVAALCRAYDKQFIEETVIKIDPVEKIVFGASGRHYAYDVVSTNIGSFDWSEDTTRLSFKPNYRLPDTLKRLQQAKRPVLIGSGAAAVEMAASLKVAGVPITLITDPELLSGHPAAEAITRRLQELDVHWIRERPLNEASPLRFSQHPSIESDAIIRLTGAKAPALFADSKLFTEDGFLLVNEQLQALDHPSLFAAGDAATLVAYPDIPKNGVTAVRQAPILLANLLRYVQEEALQTYRPQTNYLTILSMGPRHAVSMYGNQYSTHPFGWYLKRWIDQRFMRKYRP</sequence>
<accession>A0A0V8GCU7</accession>
<evidence type="ECO:0000256" key="1">
    <source>
        <dbReference type="ARBA" id="ARBA00001974"/>
    </source>
</evidence>
<dbReference type="SUPFAM" id="SSF51905">
    <property type="entry name" value="FAD/NAD(P)-binding domain"/>
    <property type="match status" value="2"/>
</dbReference>
<dbReference type="RefSeq" id="WP_058265967.1">
    <property type="nucleotide sequence ID" value="NZ_FMYN01000006.1"/>
</dbReference>
<dbReference type="InterPro" id="IPR051169">
    <property type="entry name" value="NADH-Q_oxidoreductase"/>
</dbReference>
<dbReference type="InterPro" id="IPR023753">
    <property type="entry name" value="FAD/NAD-binding_dom"/>
</dbReference>
<dbReference type="PANTHER" id="PTHR42913:SF9">
    <property type="entry name" value="SLR1591 PROTEIN"/>
    <property type="match status" value="1"/>
</dbReference>
<evidence type="ECO:0000256" key="3">
    <source>
        <dbReference type="ARBA" id="ARBA00022630"/>
    </source>
</evidence>
<dbReference type="PANTHER" id="PTHR42913">
    <property type="entry name" value="APOPTOSIS-INDUCING FACTOR 1"/>
    <property type="match status" value="1"/>
</dbReference>
<comment type="cofactor">
    <cofactor evidence="1">
        <name>FAD</name>
        <dbReference type="ChEBI" id="CHEBI:57692"/>
    </cofactor>
</comment>
<dbReference type="Gene3D" id="3.50.50.100">
    <property type="match status" value="1"/>
</dbReference>